<evidence type="ECO:0000313" key="5">
    <source>
        <dbReference type="EMBL" id="MCC2167815.1"/>
    </source>
</evidence>
<dbReference type="CDD" id="cd19096">
    <property type="entry name" value="AKR_Fe-S_oxidoreductase"/>
    <property type="match status" value="1"/>
</dbReference>
<dbReference type="InterPro" id="IPR023210">
    <property type="entry name" value="NADP_OxRdtase_dom"/>
</dbReference>
<dbReference type="GO" id="GO:0046872">
    <property type="term" value="F:metal ion binding"/>
    <property type="evidence" value="ECO:0007669"/>
    <property type="project" value="UniProtKB-KW"/>
</dbReference>
<dbReference type="Gene3D" id="3.20.20.100">
    <property type="entry name" value="NADP-dependent oxidoreductase domain"/>
    <property type="match status" value="1"/>
</dbReference>
<dbReference type="PROSITE" id="PS00198">
    <property type="entry name" value="4FE4S_FER_1"/>
    <property type="match status" value="1"/>
</dbReference>
<dbReference type="SUPFAM" id="SSF51430">
    <property type="entry name" value="NAD(P)-linked oxidoreductase"/>
    <property type="match status" value="1"/>
</dbReference>
<keyword evidence="1" id="KW-0479">Metal-binding</keyword>
<reference evidence="5 6" key="1">
    <citation type="submission" date="2021-10" db="EMBL/GenBank/DDBJ databases">
        <title>Anaerobic single-cell dispensing facilitates the cultivation of human gut bacteria.</title>
        <authorList>
            <person name="Afrizal A."/>
        </authorList>
    </citation>
    <scope>NUCLEOTIDE SEQUENCE [LARGE SCALE GENOMIC DNA]</scope>
    <source>
        <strain evidence="5 6">CLA-AA-H244</strain>
    </source>
</reference>
<dbReference type="Proteomes" id="UP001199355">
    <property type="component" value="Unassembled WGS sequence"/>
</dbReference>
<protein>
    <submittedName>
        <fullName evidence="5">Aldo/keto reductase</fullName>
    </submittedName>
</protein>
<keyword evidence="3" id="KW-0411">Iron-sulfur</keyword>
<name>A0AAE3AVW7_9FIRM</name>
<organism evidence="5 6">
    <name type="scientific">Gallintestinimicrobium propionicum</name>
    <dbReference type="NCBI Taxonomy" id="2981770"/>
    <lineage>
        <taxon>Bacteria</taxon>
        <taxon>Bacillati</taxon>
        <taxon>Bacillota</taxon>
        <taxon>Clostridia</taxon>
        <taxon>Lachnospirales</taxon>
        <taxon>Lachnospiraceae</taxon>
        <taxon>Gallintestinimicrobium</taxon>
    </lineage>
</organism>
<keyword evidence="2" id="KW-0408">Iron</keyword>
<dbReference type="SUPFAM" id="SSF46548">
    <property type="entry name" value="alpha-helical ferredoxin"/>
    <property type="match status" value="1"/>
</dbReference>
<feature type="domain" description="4Fe-4S ferredoxin-type" evidence="4">
    <location>
        <begin position="332"/>
        <end position="363"/>
    </location>
</feature>
<comment type="caution">
    <text evidence="5">The sequence shown here is derived from an EMBL/GenBank/DDBJ whole genome shotgun (WGS) entry which is preliminary data.</text>
</comment>
<evidence type="ECO:0000256" key="2">
    <source>
        <dbReference type="ARBA" id="ARBA00023004"/>
    </source>
</evidence>
<dbReference type="RefSeq" id="WP_021914146.1">
    <property type="nucleotide sequence ID" value="NZ_JAJEQF010000020.1"/>
</dbReference>
<dbReference type="PANTHER" id="PTHR43312">
    <property type="entry name" value="D-THREO-ALDOSE 1-DEHYDROGENASE"/>
    <property type="match status" value="1"/>
</dbReference>
<keyword evidence="6" id="KW-1185">Reference proteome</keyword>
<dbReference type="InterPro" id="IPR053135">
    <property type="entry name" value="AKR2_Oxidoreductase"/>
</dbReference>
<evidence type="ECO:0000256" key="3">
    <source>
        <dbReference type="ARBA" id="ARBA00023014"/>
    </source>
</evidence>
<dbReference type="InterPro" id="IPR017900">
    <property type="entry name" value="4Fe4S_Fe_S_CS"/>
</dbReference>
<dbReference type="EMBL" id="JAJEQF010000020">
    <property type="protein sequence ID" value="MCC2167815.1"/>
    <property type="molecule type" value="Genomic_DNA"/>
</dbReference>
<evidence type="ECO:0000313" key="6">
    <source>
        <dbReference type="Proteomes" id="UP001199355"/>
    </source>
</evidence>
<gene>
    <name evidence="5" type="ORF">LKD45_08950</name>
</gene>
<dbReference type="PROSITE" id="PS51379">
    <property type="entry name" value="4FE4S_FER_2"/>
    <property type="match status" value="1"/>
</dbReference>
<dbReference type="Pfam" id="PF00248">
    <property type="entry name" value="Aldo_ket_red"/>
    <property type="match status" value="1"/>
</dbReference>
<accession>A0AAE3AVW7</accession>
<sequence>MEKRKFEKLGIETSLLGFGCMRFPATPDGKIDEPRAEKLLDRAIAAGVNYIDTAYPYHNGDSEPFVGKVLQKYDRNSFYLATKLPVWAIESVDDAKRIFAEQLERLRTDHIDFYLMHAMSKERWDKVKELGIVEFCEQLKAEGKIRYLGFSFHDTYEAFEEVLRGRDWDFCQIQYNYMDTEEQAGDKGYALAEELGIPMVIMEPVKGGSLANFSDDINAKFKAMDKDASIASWAFRWVGSHSNAKVILSGMSSEEQVEDNLKTFSNFKPLNEAEEKMISEIVSDLQGRVQNGCTGCRYCMPCPAGVNIPQNFALWNKYHIYGTYDHVKNAWEKDLKDEEKAKCCVKCGKCEKVCPQHLSIRRDLELAQKDLDSAAAAQE</sequence>
<dbReference type="GO" id="GO:0051536">
    <property type="term" value="F:iron-sulfur cluster binding"/>
    <property type="evidence" value="ECO:0007669"/>
    <property type="project" value="UniProtKB-KW"/>
</dbReference>
<dbReference type="PANTHER" id="PTHR43312:SF2">
    <property type="entry name" value="OXIDOREDUCTASE"/>
    <property type="match status" value="1"/>
</dbReference>
<evidence type="ECO:0000256" key="1">
    <source>
        <dbReference type="ARBA" id="ARBA00022723"/>
    </source>
</evidence>
<dbReference type="InterPro" id="IPR017896">
    <property type="entry name" value="4Fe4S_Fe-S-bd"/>
</dbReference>
<dbReference type="InterPro" id="IPR036812">
    <property type="entry name" value="NAD(P)_OxRdtase_dom_sf"/>
</dbReference>
<proteinExistence type="predicted"/>
<dbReference type="Pfam" id="PF13187">
    <property type="entry name" value="Fer4_9"/>
    <property type="match status" value="1"/>
</dbReference>
<dbReference type="AlphaFoldDB" id="A0AAE3AVW7"/>
<evidence type="ECO:0000259" key="4">
    <source>
        <dbReference type="PROSITE" id="PS51379"/>
    </source>
</evidence>